<reference evidence="1 2" key="1">
    <citation type="journal article" date="2019" name="New Phytol.">
        <title>Comparative genomics reveals unique wood-decay strategies and fruiting body development in the Schizophyllaceae.</title>
        <authorList>
            <person name="Almasi E."/>
            <person name="Sahu N."/>
            <person name="Krizsan K."/>
            <person name="Balint B."/>
            <person name="Kovacs G.M."/>
            <person name="Kiss B."/>
            <person name="Cseklye J."/>
            <person name="Drula E."/>
            <person name="Henrissat B."/>
            <person name="Nagy I."/>
            <person name="Chovatia M."/>
            <person name="Adam C."/>
            <person name="LaButti K."/>
            <person name="Lipzen A."/>
            <person name="Riley R."/>
            <person name="Grigoriev I.V."/>
            <person name="Nagy L.G."/>
        </authorList>
    </citation>
    <scope>NUCLEOTIDE SEQUENCE [LARGE SCALE GENOMIC DNA]</scope>
    <source>
        <strain evidence="1 2">NL-1724</strain>
    </source>
</reference>
<sequence>GETLPAKGRPEYAAFWIGRARSLTYVPDMGYIQEEGQTDEDAASLGFDKFRSDMKTWWHNLNPEWRKKDDSHFELAREAGDFSQLYYPGINGLVTLVKSLKWWWEAIETVQELPGDRQ</sequence>
<comment type="caution">
    <text evidence="1">The sequence shown here is derived from an EMBL/GenBank/DDBJ whole genome shotgun (WGS) entry which is preliminary data.</text>
</comment>
<evidence type="ECO:0000313" key="1">
    <source>
        <dbReference type="EMBL" id="TRM56353.1"/>
    </source>
</evidence>
<protein>
    <submittedName>
        <fullName evidence="1">Uncharacterized protein</fullName>
    </submittedName>
</protein>
<name>A0A550BV18_9AGAR</name>
<organism evidence="1 2">
    <name type="scientific">Schizophyllum amplum</name>
    <dbReference type="NCBI Taxonomy" id="97359"/>
    <lineage>
        <taxon>Eukaryota</taxon>
        <taxon>Fungi</taxon>
        <taxon>Dikarya</taxon>
        <taxon>Basidiomycota</taxon>
        <taxon>Agaricomycotina</taxon>
        <taxon>Agaricomycetes</taxon>
        <taxon>Agaricomycetidae</taxon>
        <taxon>Agaricales</taxon>
        <taxon>Schizophyllaceae</taxon>
        <taxon>Schizophyllum</taxon>
    </lineage>
</organism>
<evidence type="ECO:0000313" key="2">
    <source>
        <dbReference type="Proteomes" id="UP000320762"/>
    </source>
</evidence>
<keyword evidence="2" id="KW-1185">Reference proteome</keyword>
<feature type="non-terminal residue" evidence="1">
    <location>
        <position position="118"/>
    </location>
</feature>
<dbReference type="Proteomes" id="UP000320762">
    <property type="component" value="Unassembled WGS sequence"/>
</dbReference>
<dbReference type="EMBL" id="VDMD01000072">
    <property type="protein sequence ID" value="TRM56353.1"/>
    <property type="molecule type" value="Genomic_DNA"/>
</dbReference>
<dbReference type="OrthoDB" id="3066350at2759"/>
<dbReference type="AlphaFoldDB" id="A0A550BV18"/>
<gene>
    <name evidence="1" type="ORF">BD626DRAFT_357867</name>
</gene>
<feature type="non-terminal residue" evidence="1">
    <location>
        <position position="1"/>
    </location>
</feature>
<accession>A0A550BV18</accession>
<proteinExistence type="predicted"/>